<dbReference type="PANTHER" id="PTHR43798">
    <property type="entry name" value="MONOACYLGLYCEROL LIPASE"/>
    <property type="match status" value="1"/>
</dbReference>
<dbReference type="InterPro" id="IPR029058">
    <property type="entry name" value="AB_hydrolase_fold"/>
</dbReference>
<dbReference type="SUPFAM" id="SSF53474">
    <property type="entry name" value="alpha/beta-Hydrolases"/>
    <property type="match status" value="1"/>
</dbReference>
<proteinExistence type="predicted"/>
<dbReference type="PRINTS" id="PR00111">
    <property type="entry name" value="ABHYDROLASE"/>
</dbReference>
<dbReference type="InterPro" id="IPR000073">
    <property type="entry name" value="AB_hydrolase_1"/>
</dbReference>
<dbReference type="eggNOG" id="COG0596">
    <property type="taxonomic scope" value="Bacteria"/>
</dbReference>
<evidence type="ECO:0000313" key="3">
    <source>
        <dbReference type="Proteomes" id="UP000002745"/>
    </source>
</evidence>
<dbReference type="Pfam" id="PF00561">
    <property type="entry name" value="Abhydrolase_1"/>
    <property type="match status" value="1"/>
</dbReference>
<dbReference type="EMBL" id="CP001678">
    <property type="protein sequence ID" value="ACT59203.1"/>
    <property type="molecule type" value="Genomic_DNA"/>
</dbReference>
<gene>
    <name evidence="2" type="ordered locus">Hbal_1514</name>
</gene>
<name>C6XJA8_HIRBI</name>
<dbReference type="GO" id="GO:0016787">
    <property type="term" value="F:hydrolase activity"/>
    <property type="evidence" value="ECO:0007669"/>
    <property type="project" value="UniProtKB-KW"/>
</dbReference>
<dbReference type="OrthoDB" id="9799612at2"/>
<evidence type="ECO:0000313" key="2">
    <source>
        <dbReference type="EMBL" id="ACT59203.1"/>
    </source>
</evidence>
<keyword evidence="2" id="KW-0378">Hydrolase</keyword>
<dbReference type="RefSeq" id="WP_015827353.1">
    <property type="nucleotide sequence ID" value="NC_012982.1"/>
</dbReference>
<accession>C6XJA8</accession>
<dbReference type="InterPro" id="IPR050266">
    <property type="entry name" value="AB_hydrolase_sf"/>
</dbReference>
<dbReference type="STRING" id="582402.Hbal_1514"/>
<dbReference type="KEGG" id="hba:Hbal_1514"/>
<keyword evidence="3" id="KW-1185">Reference proteome</keyword>
<dbReference type="ESTHER" id="hirbi-c6xja8">
    <property type="family name" value="6_AlphaBeta_hydrolase"/>
</dbReference>
<sequence>MTYKDKIRRHFVDVEHGQIHYRTAGEGKPLLLLHASPGSSRQLEKLISDFSDSRLVIAPDTPGNGDSDALPLDEPTIIDLAHSILNFCEVMGFEKVDLYGSHTGGTIAAELAILAPRKINRLIIDGVMVLTSEELDDLMANYAFPFPADLEGAYLSKIFQFCRDQYLFFPWYKRTRAGRRDNGLGSAEDIRAWVLEVLKASETYHLNYRAAFRWGAGERLPLISVPSLILAGENDPLFETSQKVAKALKGGRFEALPRFDADEFGTTRKKVMTDFFSCELPQLVKEQV</sequence>
<protein>
    <submittedName>
        <fullName evidence="2">Alpha/beta hydrolase fold protein</fullName>
    </submittedName>
</protein>
<evidence type="ECO:0000259" key="1">
    <source>
        <dbReference type="Pfam" id="PF00561"/>
    </source>
</evidence>
<dbReference type="AlphaFoldDB" id="C6XJA8"/>
<feature type="domain" description="AB hydrolase-1" evidence="1">
    <location>
        <begin position="28"/>
        <end position="244"/>
    </location>
</feature>
<organism evidence="2 3">
    <name type="scientific">Hirschia baltica (strain ATCC 49814 / DSM 5838 / IFAM 1418)</name>
    <dbReference type="NCBI Taxonomy" id="582402"/>
    <lineage>
        <taxon>Bacteria</taxon>
        <taxon>Pseudomonadati</taxon>
        <taxon>Pseudomonadota</taxon>
        <taxon>Alphaproteobacteria</taxon>
        <taxon>Hyphomonadales</taxon>
        <taxon>Hyphomonadaceae</taxon>
        <taxon>Hirschia</taxon>
    </lineage>
</organism>
<dbReference type="HOGENOM" id="CLU_020336_37_0_5"/>
<reference evidence="3" key="1">
    <citation type="journal article" date="2011" name="J. Bacteriol.">
        <title>Genome sequences of eight morphologically diverse alphaproteobacteria.</title>
        <authorList>
            <consortium name="US DOE Joint Genome Institute"/>
            <person name="Brown P.J."/>
            <person name="Kysela D.T."/>
            <person name="Buechlein A."/>
            <person name="Hemmerich C."/>
            <person name="Brun Y.V."/>
        </authorList>
    </citation>
    <scope>NUCLEOTIDE SEQUENCE [LARGE SCALE GENOMIC DNA]</scope>
    <source>
        <strain evidence="3">ATCC 49814 / DSM 5838 / IFAM 1418</strain>
    </source>
</reference>
<dbReference type="Gene3D" id="3.40.50.1820">
    <property type="entry name" value="alpha/beta hydrolase"/>
    <property type="match status" value="1"/>
</dbReference>
<dbReference type="Proteomes" id="UP000002745">
    <property type="component" value="Chromosome"/>
</dbReference>